<evidence type="ECO:0000259" key="2">
    <source>
        <dbReference type="Pfam" id="PF06605"/>
    </source>
</evidence>
<evidence type="ECO:0000259" key="3">
    <source>
        <dbReference type="Pfam" id="PF18994"/>
    </source>
</evidence>
<dbReference type="Pfam" id="PF06605">
    <property type="entry name" value="Prophage_tail"/>
    <property type="match status" value="1"/>
</dbReference>
<evidence type="ECO:0000313" key="5">
    <source>
        <dbReference type="Proteomes" id="UP000441354"/>
    </source>
</evidence>
<comment type="caution">
    <text evidence="4">The sequence shown here is derived from an EMBL/GenBank/DDBJ whole genome shotgun (WGS) entry which is preliminary data.</text>
</comment>
<dbReference type="Proteomes" id="UP000441354">
    <property type="component" value="Unassembled WGS sequence"/>
</dbReference>
<dbReference type="Gene3D" id="6.20.110.10">
    <property type="match status" value="1"/>
</dbReference>
<name>A0A7V7UWT3_9BACI</name>
<dbReference type="NCBIfam" id="TIGR01665">
    <property type="entry name" value="put_anti_recept"/>
    <property type="match status" value="1"/>
</dbReference>
<keyword evidence="5" id="KW-1185">Reference proteome</keyword>
<gene>
    <name evidence="4" type="ORF">F7732_09290</name>
</gene>
<evidence type="ECO:0000256" key="1">
    <source>
        <dbReference type="SAM" id="Coils"/>
    </source>
</evidence>
<proteinExistence type="predicted"/>
<evidence type="ECO:0000313" key="4">
    <source>
        <dbReference type="EMBL" id="KAB2334254.1"/>
    </source>
</evidence>
<dbReference type="InterPro" id="IPR044051">
    <property type="entry name" value="Prophage_tail_N"/>
</dbReference>
<dbReference type="AlphaFoldDB" id="A0A7V7UWT3"/>
<evidence type="ECO:0008006" key="6">
    <source>
        <dbReference type="Google" id="ProtNLM"/>
    </source>
</evidence>
<feature type="coiled-coil region" evidence="1">
    <location>
        <begin position="314"/>
        <end position="373"/>
    </location>
</feature>
<reference evidence="4 5" key="1">
    <citation type="journal article" date="2014" name="Arch. Microbiol.">
        <title>Bacillus mesophilum sp. nov., strain IITR-54T, a novel 4-chlorobiphenyl dechlorinating bacterium.</title>
        <authorList>
            <person name="Manickam N."/>
            <person name="Singh N.K."/>
            <person name="Bajaj A."/>
            <person name="Kumar R.M."/>
            <person name="Kaur G."/>
            <person name="Kaur N."/>
            <person name="Bala M."/>
            <person name="Kumar A."/>
            <person name="Mayilraj S."/>
        </authorList>
    </citation>
    <scope>NUCLEOTIDE SEQUENCE [LARGE SCALE GENOMIC DNA]</scope>
    <source>
        <strain evidence="4 5">IITR-54</strain>
    </source>
</reference>
<dbReference type="Pfam" id="PF18994">
    <property type="entry name" value="Prophage_tailD1"/>
    <property type="match status" value="1"/>
</dbReference>
<dbReference type="InterPro" id="IPR010572">
    <property type="entry name" value="Tail_dom"/>
</dbReference>
<keyword evidence="1" id="KW-0175">Coiled coil</keyword>
<feature type="domain" description="Prophage endopeptidase tail N-terminal" evidence="3">
    <location>
        <begin position="4"/>
        <end position="78"/>
    </location>
</feature>
<dbReference type="Gene3D" id="3.55.50.40">
    <property type="match status" value="1"/>
</dbReference>
<dbReference type="EMBL" id="WBOT01000002">
    <property type="protein sequence ID" value="KAB2334254.1"/>
    <property type="molecule type" value="Genomic_DNA"/>
</dbReference>
<organism evidence="4 5">
    <name type="scientific">Bacillus mesophilum</name>
    <dbReference type="NCBI Taxonomy" id="1071718"/>
    <lineage>
        <taxon>Bacteria</taxon>
        <taxon>Bacillati</taxon>
        <taxon>Bacillota</taxon>
        <taxon>Bacilli</taxon>
        <taxon>Bacillales</taxon>
        <taxon>Bacillaceae</taxon>
        <taxon>Bacillus</taxon>
    </lineage>
</organism>
<feature type="domain" description="Tail spike" evidence="2">
    <location>
        <begin position="85"/>
        <end position="312"/>
    </location>
</feature>
<dbReference type="InterPro" id="IPR007119">
    <property type="entry name" value="Phage_tail_spike_N"/>
</dbReference>
<sequence length="580" mass="63794">MLLLVITDLQGNTEPAINFNGLEINEEVNGDFSLSCTFLRTEHNRHAWPLIAEESLIEHDGHEFRIKNINKGHSRKPVSARHIFFDLIGHHVYSINGGTKTPGDAFSFILDGSGWTFEVVDNIPAALLPNFGEDNAISLIRTACIAFNCEIKIMPGKHIQIYKQIGKDEDHQFRYNHNIKTINENVNTDNLFTSIRGFGGNGLEVTYVSPNASKFPHADAADPVRDEEITEAETMTEMLKQTLIDYPEVSIELEAIMLEGAELGDKVWLIHEPLGIEFQTRIMVKKSRPQSPSGDTVTLGNRRQQMSDLLTETKIEIKENQKQVQSRIEQTNERIALEVEALNEGIAAIQLEYDNVSIRVEEFENSLAQINTRADNILLSVADLGDEIDAANAQISIQAGLISSKVEQRDYNGNVIASLINQSADAVEIEANKINLNGITNVAETLTLGTGFGSYARINFNGNYSSISTDSGSGMVLSMSGNLTLDALNLEFFGTHVDLSTASRITWGNNGPTNAQYAANAGNAQTLNGYTASDFSRSGHTHSGYVRDAFSQGLELYIDNSTGRMVVRRNGSVLGAVPWA</sequence>
<accession>A0A7V7UWT3</accession>
<protein>
    <recommendedName>
        <fullName evidence="6">Prophage tail endopeptidase domain-containing protein</fullName>
    </recommendedName>
</protein>